<dbReference type="AlphaFoldDB" id="A0A915HX46"/>
<feature type="region of interest" description="Disordered" evidence="1">
    <location>
        <begin position="1"/>
        <end position="70"/>
    </location>
</feature>
<feature type="compositionally biased region" description="Polar residues" evidence="1">
    <location>
        <begin position="29"/>
        <end position="39"/>
    </location>
</feature>
<dbReference type="Proteomes" id="UP000887565">
    <property type="component" value="Unplaced"/>
</dbReference>
<protein>
    <submittedName>
        <fullName evidence="3">Uncharacterized protein</fullName>
    </submittedName>
</protein>
<feature type="region of interest" description="Disordered" evidence="1">
    <location>
        <begin position="242"/>
        <end position="296"/>
    </location>
</feature>
<evidence type="ECO:0000256" key="1">
    <source>
        <dbReference type="SAM" id="MobiDB-lite"/>
    </source>
</evidence>
<organism evidence="2 3">
    <name type="scientific">Romanomermis culicivorax</name>
    <name type="common">Nematode worm</name>
    <dbReference type="NCBI Taxonomy" id="13658"/>
    <lineage>
        <taxon>Eukaryota</taxon>
        <taxon>Metazoa</taxon>
        <taxon>Ecdysozoa</taxon>
        <taxon>Nematoda</taxon>
        <taxon>Enoplea</taxon>
        <taxon>Dorylaimia</taxon>
        <taxon>Mermithida</taxon>
        <taxon>Mermithoidea</taxon>
        <taxon>Mermithidae</taxon>
        <taxon>Romanomermis</taxon>
    </lineage>
</organism>
<reference evidence="3" key="1">
    <citation type="submission" date="2022-11" db="UniProtKB">
        <authorList>
            <consortium name="WormBaseParasite"/>
        </authorList>
    </citation>
    <scope>IDENTIFICATION</scope>
</reference>
<proteinExistence type="predicted"/>
<dbReference type="WBParaSite" id="nRc.2.0.1.t05881-RA">
    <property type="protein sequence ID" value="nRc.2.0.1.t05881-RA"/>
    <property type="gene ID" value="nRc.2.0.1.g05881"/>
</dbReference>
<feature type="compositionally biased region" description="Pro residues" evidence="1">
    <location>
        <begin position="269"/>
        <end position="280"/>
    </location>
</feature>
<feature type="compositionally biased region" description="Basic residues" evidence="1">
    <location>
        <begin position="43"/>
        <end position="52"/>
    </location>
</feature>
<feature type="compositionally biased region" description="Low complexity" evidence="1">
    <location>
        <begin position="250"/>
        <end position="266"/>
    </location>
</feature>
<accession>A0A915HX46</accession>
<feature type="compositionally biased region" description="Polar residues" evidence="1">
    <location>
        <begin position="1"/>
        <end position="12"/>
    </location>
</feature>
<evidence type="ECO:0000313" key="3">
    <source>
        <dbReference type="WBParaSite" id="nRc.2.0.1.t05881-RA"/>
    </source>
</evidence>
<name>A0A915HX46_ROMCU</name>
<evidence type="ECO:0000313" key="2">
    <source>
        <dbReference type="Proteomes" id="UP000887565"/>
    </source>
</evidence>
<keyword evidence="2" id="KW-1185">Reference proteome</keyword>
<feature type="compositionally biased region" description="Polar residues" evidence="1">
    <location>
        <begin position="283"/>
        <end position="296"/>
    </location>
</feature>
<sequence>LKGDEISQNEPSTFPKRTLVHPETPNPTPQCSHSSVATVNHNQHYHHNHHHEKSAPQYSLPSRPPMPDRDKFSAAATVIDRRSSSGTTTTTIPNSKLTSTAIKSVGNLVTNLQIGEPDDPADRDKKHSKVIYNKKTTKFMQIYKSKLEKKIYFERWHVVENYNRDKDDFSSSFPSFYDAPLPCKFFANAERMSACRLPNHDQINDSAAEVVVVARSSQNRQLPAVAPRLSVKKIIARLDDDCDLNDQSDKNNNNDGGGNPPENEQNYDTPPPRPKPPVPVKPSSNGVVQRQSSNNEESPSLFGIILLKFIDISDSIYAGTL</sequence>